<dbReference type="InterPro" id="IPR010949">
    <property type="entry name" value="TonB_Hb/transfer/lactofer_rcpt"/>
</dbReference>
<dbReference type="InterPro" id="IPR012910">
    <property type="entry name" value="Plug_dom"/>
</dbReference>
<dbReference type="CDD" id="cd01347">
    <property type="entry name" value="ligand_gated_channel"/>
    <property type="match status" value="1"/>
</dbReference>
<dbReference type="PROSITE" id="PS52016">
    <property type="entry name" value="TONB_DEPENDENT_REC_3"/>
    <property type="match status" value="1"/>
</dbReference>
<dbReference type="Proteomes" id="UP000663903">
    <property type="component" value="Chromosome"/>
</dbReference>
<keyword evidence="10 11" id="KW-0998">Cell outer membrane</keyword>
<evidence type="ECO:0000259" key="14">
    <source>
        <dbReference type="Pfam" id="PF00593"/>
    </source>
</evidence>
<keyword evidence="17" id="KW-1185">Reference proteome</keyword>
<comment type="subcellular location">
    <subcellularLocation>
        <location evidence="1 11">Cell outer membrane</location>
        <topology evidence="1 11">Multi-pass membrane protein</topology>
    </subcellularLocation>
</comment>
<feature type="chain" id="PRO_5037998238" evidence="13">
    <location>
        <begin position="23"/>
        <end position="738"/>
    </location>
</feature>
<dbReference type="InterPro" id="IPR036942">
    <property type="entry name" value="Beta-barrel_TonB_sf"/>
</dbReference>
<keyword evidence="8 11" id="KW-0472">Membrane</keyword>
<dbReference type="GO" id="GO:0015232">
    <property type="term" value="F:heme transmembrane transporter activity"/>
    <property type="evidence" value="ECO:0007669"/>
    <property type="project" value="InterPro"/>
</dbReference>
<keyword evidence="7 12" id="KW-0798">TonB box</keyword>
<feature type="domain" description="TonB-dependent receptor plug" evidence="15">
    <location>
        <begin position="53"/>
        <end position="173"/>
    </location>
</feature>
<evidence type="ECO:0000256" key="9">
    <source>
        <dbReference type="ARBA" id="ARBA00023170"/>
    </source>
</evidence>
<dbReference type="InterPro" id="IPR000531">
    <property type="entry name" value="Beta-barrel_TonB"/>
</dbReference>
<dbReference type="NCBIfam" id="TIGR01785">
    <property type="entry name" value="TonB-hemin"/>
    <property type="match status" value="1"/>
</dbReference>
<feature type="domain" description="TonB-dependent receptor-like beta-barrel" evidence="14">
    <location>
        <begin position="306"/>
        <end position="699"/>
    </location>
</feature>
<evidence type="ECO:0000313" key="17">
    <source>
        <dbReference type="Proteomes" id="UP000663903"/>
    </source>
</evidence>
<evidence type="ECO:0000256" key="12">
    <source>
        <dbReference type="RuleBase" id="RU003357"/>
    </source>
</evidence>
<evidence type="ECO:0000256" key="6">
    <source>
        <dbReference type="ARBA" id="ARBA00022729"/>
    </source>
</evidence>
<accession>A0A975CF17</accession>
<organism evidence="16 17">
    <name type="scientific">Ottowia testudinis</name>
    <dbReference type="NCBI Taxonomy" id="2816950"/>
    <lineage>
        <taxon>Bacteria</taxon>
        <taxon>Pseudomonadati</taxon>
        <taxon>Pseudomonadota</taxon>
        <taxon>Betaproteobacteria</taxon>
        <taxon>Burkholderiales</taxon>
        <taxon>Comamonadaceae</taxon>
        <taxon>Ottowia</taxon>
    </lineage>
</organism>
<dbReference type="SUPFAM" id="SSF56935">
    <property type="entry name" value="Porins"/>
    <property type="match status" value="1"/>
</dbReference>
<dbReference type="PANTHER" id="PTHR30069:SF29">
    <property type="entry name" value="HEMOGLOBIN AND HEMOGLOBIN-HAPTOGLOBIN-BINDING PROTEIN 1-RELATED"/>
    <property type="match status" value="1"/>
</dbReference>
<evidence type="ECO:0000313" key="16">
    <source>
        <dbReference type="EMBL" id="QTD44349.1"/>
    </source>
</evidence>
<evidence type="ECO:0000256" key="1">
    <source>
        <dbReference type="ARBA" id="ARBA00004571"/>
    </source>
</evidence>
<keyword evidence="6 13" id="KW-0732">Signal</keyword>
<evidence type="ECO:0000256" key="3">
    <source>
        <dbReference type="ARBA" id="ARBA00022448"/>
    </source>
</evidence>
<dbReference type="Pfam" id="PF00593">
    <property type="entry name" value="TonB_dep_Rec_b-barrel"/>
    <property type="match status" value="1"/>
</dbReference>
<dbReference type="PANTHER" id="PTHR30069">
    <property type="entry name" value="TONB-DEPENDENT OUTER MEMBRANE RECEPTOR"/>
    <property type="match status" value="1"/>
</dbReference>
<comment type="similarity">
    <text evidence="2 11 12">Belongs to the TonB-dependent receptor family.</text>
</comment>
<gene>
    <name evidence="16" type="ORF">J1M35_14700</name>
</gene>
<dbReference type="InterPro" id="IPR039426">
    <property type="entry name" value="TonB-dep_rcpt-like"/>
</dbReference>
<proteinExistence type="inferred from homology"/>
<dbReference type="EMBL" id="CP071796">
    <property type="protein sequence ID" value="QTD44349.1"/>
    <property type="molecule type" value="Genomic_DNA"/>
</dbReference>
<dbReference type="Gene3D" id="2.40.170.20">
    <property type="entry name" value="TonB-dependent receptor, beta-barrel domain"/>
    <property type="match status" value="1"/>
</dbReference>
<evidence type="ECO:0000256" key="8">
    <source>
        <dbReference type="ARBA" id="ARBA00023136"/>
    </source>
</evidence>
<evidence type="ECO:0000259" key="15">
    <source>
        <dbReference type="Pfam" id="PF07715"/>
    </source>
</evidence>
<evidence type="ECO:0000256" key="2">
    <source>
        <dbReference type="ARBA" id="ARBA00009810"/>
    </source>
</evidence>
<keyword evidence="5 11" id="KW-0812">Transmembrane</keyword>
<dbReference type="AlphaFoldDB" id="A0A975CF17"/>
<evidence type="ECO:0000256" key="11">
    <source>
        <dbReference type="PROSITE-ProRule" id="PRU01360"/>
    </source>
</evidence>
<name>A0A975CF17_9BURK</name>
<dbReference type="Pfam" id="PF07715">
    <property type="entry name" value="Plug"/>
    <property type="match status" value="1"/>
</dbReference>
<evidence type="ECO:0000256" key="7">
    <source>
        <dbReference type="ARBA" id="ARBA00023077"/>
    </source>
</evidence>
<dbReference type="GO" id="GO:0009279">
    <property type="term" value="C:cell outer membrane"/>
    <property type="evidence" value="ECO:0007669"/>
    <property type="project" value="UniProtKB-SubCell"/>
</dbReference>
<keyword evidence="4 11" id="KW-1134">Transmembrane beta strand</keyword>
<reference evidence="16" key="1">
    <citation type="submission" date="2021-03" db="EMBL/GenBank/DDBJ databases">
        <title>Ottowia sp. 27C isolated from the cloaca of a Giant Asian pond turtle (Heosemys grandis).</title>
        <authorList>
            <person name="Spergser J."/>
            <person name="Busse H.-J."/>
        </authorList>
    </citation>
    <scope>NUCLEOTIDE SEQUENCE</scope>
    <source>
        <strain evidence="16">27C</strain>
    </source>
</reference>
<evidence type="ECO:0000256" key="5">
    <source>
        <dbReference type="ARBA" id="ARBA00022692"/>
    </source>
</evidence>
<dbReference type="InterPro" id="IPR037066">
    <property type="entry name" value="Plug_dom_sf"/>
</dbReference>
<dbReference type="NCBIfam" id="TIGR01786">
    <property type="entry name" value="TonB-hemlactrns"/>
    <property type="match status" value="1"/>
</dbReference>
<dbReference type="RefSeq" id="WP_208007913.1">
    <property type="nucleotide sequence ID" value="NZ_CP071796.1"/>
</dbReference>
<keyword evidence="9 16" id="KW-0675">Receptor</keyword>
<dbReference type="Gene3D" id="2.170.130.10">
    <property type="entry name" value="TonB-dependent receptor, plug domain"/>
    <property type="match status" value="1"/>
</dbReference>
<evidence type="ECO:0000256" key="10">
    <source>
        <dbReference type="ARBA" id="ARBA00023237"/>
    </source>
</evidence>
<dbReference type="GO" id="GO:0044718">
    <property type="term" value="P:siderophore transmembrane transport"/>
    <property type="evidence" value="ECO:0007669"/>
    <property type="project" value="TreeGrafter"/>
</dbReference>
<dbReference type="KEGG" id="otd:J1M35_14700"/>
<evidence type="ECO:0000256" key="13">
    <source>
        <dbReference type="SAM" id="SignalP"/>
    </source>
</evidence>
<evidence type="ECO:0000256" key="4">
    <source>
        <dbReference type="ARBA" id="ARBA00022452"/>
    </source>
</evidence>
<dbReference type="GO" id="GO:0015344">
    <property type="term" value="F:siderophore uptake transmembrane transporter activity"/>
    <property type="evidence" value="ECO:0007669"/>
    <property type="project" value="TreeGrafter"/>
</dbReference>
<dbReference type="InterPro" id="IPR011276">
    <property type="entry name" value="TonB_haem/Hb_rcpt"/>
</dbReference>
<feature type="signal peptide" evidence="13">
    <location>
        <begin position="1"/>
        <end position="22"/>
    </location>
</feature>
<keyword evidence="3 11" id="KW-0813">Transport</keyword>
<sequence length="738" mass="79067">MLRMNPLALALAMAWGASPLLAAAEQPSHTPDKEQATPLKEVTVTATRTERAVDDVPATVTVTPRRAIEERDPRNLKDLLDDEVDLSVRAAPARFTAAGSATGRAGVEGINIRGLEGNQVLMTVDGIRVPNAFSFAAFSTGRGDYVAADGLKTVEVLRGPASTQFGSDGLAGAVSFRTLDPSDLLKGDANFGGFARTGYASVDKSWNGTLGVAGKSGGWQTLLLGSYRRGHETANMGSNSSLNGDRTAPNPLDYDNGYLLGKALYTVNSAHQLGLTLESLRRKQDTEVFSARAKPPLTATSVIGLQAQDRVARDRVSLEHRYTDLNAAWVQRAETKLYWQGAHVSQLSLEDRHTAADRTRDNHYRSNVAGLSTLLESNFSAPVNQRLTYGFDVSRAQIQATRDGTVPPVGEKFPTKPFPDTAYTLAGAFVQSEMEFGAVSVIPGLRFDHYALKPSAAGYTGQLAKLSDQAVSPRLGVVWRLNPAFAPYAQWAKGFRAPTPDQVNNGFTNPVMGYASVGNPNLKAERANSFEIGARGALGDLRYSVAAFDNRYDNFISQQVVGGAGTAANPTVFQYVNLARARIRGAEARAEWAVAKDWTLNAGLAYTKGESEAGGVTTPLDSVNPLKAVLGVRYDAARWGMQANAVYSGKKAANSVSPAMSNTGAPTPAFIPAAATVVDVGAYFKPMRNLTIHARIGNLFNTKYWRWADVRGLAANSAVVDAYTGAGRNVQVSMKYEF</sequence>
<protein>
    <submittedName>
        <fullName evidence="16">TonB-dependent hemoglobin/transferrin/lactoferrin family receptor</fullName>
    </submittedName>
</protein>